<keyword evidence="1" id="KW-0472">Membrane</keyword>
<proteinExistence type="predicted"/>
<reference evidence="3" key="1">
    <citation type="journal article" date="2019" name="Int. J. Syst. Evol. Microbiol.">
        <title>The Global Catalogue of Microorganisms (GCM) 10K type strain sequencing project: providing services to taxonomists for standard genome sequencing and annotation.</title>
        <authorList>
            <consortium name="The Broad Institute Genomics Platform"/>
            <consortium name="The Broad Institute Genome Sequencing Center for Infectious Disease"/>
            <person name="Wu L."/>
            <person name="Ma J."/>
        </authorList>
    </citation>
    <scope>NUCLEOTIDE SEQUENCE [LARGE SCALE GENOMIC DNA]</scope>
    <source>
        <strain evidence="3">JCM 9933</strain>
    </source>
</reference>
<evidence type="ECO:0000313" key="2">
    <source>
        <dbReference type="EMBL" id="GAA0601202.1"/>
    </source>
</evidence>
<dbReference type="RefSeq" id="WP_343897557.1">
    <property type="nucleotide sequence ID" value="NZ_BAAAFZ010000077.1"/>
</dbReference>
<dbReference type="EMBL" id="BAAAFZ010000077">
    <property type="protein sequence ID" value="GAA0601202.1"/>
    <property type="molecule type" value="Genomic_DNA"/>
</dbReference>
<keyword evidence="3" id="KW-1185">Reference proteome</keyword>
<gene>
    <name evidence="2" type="ORF">GCM10009416_43850</name>
</gene>
<organism evidence="2 3">
    <name type="scientific">Craurococcus roseus</name>
    <dbReference type="NCBI Taxonomy" id="77585"/>
    <lineage>
        <taxon>Bacteria</taxon>
        <taxon>Pseudomonadati</taxon>
        <taxon>Pseudomonadota</taxon>
        <taxon>Alphaproteobacteria</taxon>
        <taxon>Acetobacterales</taxon>
        <taxon>Acetobacteraceae</taxon>
        <taxon>Craurococcus</taxon>
    </lineage>
</organism>
<accession>A0ABP3R2J5</accession>
<name>A0ABP3R2J5_9PROT</name>
<comment type="caution">
    <text evidence="2">The sequence shown here is derived from an EMBL/GenBank/DDBJ whole genome shotgun (WGS) entry which is preliminary data.</text>
</comment>
<dbReference type="Proteomes" id="UP001501588">
    <property type="component" value="Unassembled WGS sequence"/>
</dbReference>
<keyword evidence="1" id="KW-0812">Transmembrane</keyword>
<feature type="transmembrane region" description="Helical" evidence="1">
    <location>
        <begin position="44"/>
        <end position="62"/>
    </location>
</feature>
<sequence>MAKWLWTAGTALVALGLAAHIFGWDALLWIPVAAVETVRENPETYGVVALGLLLMVLARLMGRRH</sequence>
<evidence type="ECO:0000256" key="1">
    <source>
        <dbReference type="SAM" id="Phobius"/>
    </source>
</evidence>
<keyword evidence="1" id="KW-1133">Transmembrane helix</keyword>
<protein>
    <submittedName>
        <fullName evidence="2">Uncharacterized protein</fullName>
    </submittedName>
</protein>
<evidence type="ECO:0000313" key="3">
    <source>
        <dbReference type="Proteomes" id="UP001501588"/>
    </source>
</evidence>